<evidence type="ECO:0000313" key="5">
    <source>
        <dbReference type="Proteomes" id="UP001186944"/>
    </source>
</evidence>
<dbReference type="InterPro" id="IPR040079">
    <property type="entry name" value="Glutathione_S-Trfase"/>
</dbReference>
<dbReference type="EMBL" id="VSWD01000011">
    <property type="protein sequence ID" value="KAK3087891.1"/>
    <property type="molecule type" value="Genomic_DNA"/>
</dbReference>
<dbReference type="Pfam" id="PF17171">
    <property type="entry name" value="GST_C_6"/>
    <property type="match status" value="1"/>
</dbReference>
<dbReference type="SUPFAM" id="SSF52833">
    <property type="entry name" value="Thioredoxin-like"/>
    <property type="match status" value="1"/>
</dbReference>
<dbReference type="InterPro" id="IPR036249">
    <property type="entry name" value="Thioredoxin-like_sf"/>
</dbReference>
<comment type="caution">
    <text evidence="4">The sequence shown here is derived from an EMBL/GenBank/DDBJ whole genome shotgun (WGS) entry which is preliminary data.</text>
</comment>
<evidence type="ECO:0000313" key="4">
    <source>
        <dbReference type="EMBL" id="KAK3087891.1"/>
    </source>
</evidence>
<proteinExistence type="inferred from homology"/>
<dbReference type="SFLD" id="SFLDS00019">
    <property type="entry name" value="Glutathione_Transferase_(cytos"/>
    <property type="match status" value="1"/>
</dbReference>
<reference evidence="4" key="1">
    <citation type="submission" date="2019-08" db="EMBL/GenBank/DDBJ databases">
        <title>The improved chromosome-level genome for the pearl oyster Pinctada fucata martensii using PacBio sequencing and Hi-C.</title>
        <authorList>
            <person name="Zheng Z."/>
        </authorList>
    </citation>
    <scope>NUCLEOTIDE SEQUENCE</scope>
    <source>
        <strain evidence="4">ZZ-2019</strain>
        <tissue evidence="4">Adductor muscle</tissue>
    </source>
</reference>
<dbReference type="GO" id="GO:0005737">
    <property type="term" value="C:cytoplasm"/>
    <property type="evidence" value="ECO:0007669"/>
    <property type="project" value="TreeGrafter"/>
</dbReference>
<evidence type="ECO:0000259" key="2">
    <source>
        <dbReference type="Pfam" id="PF17171"/>
    </source>
</evidence>
<dbReference type="SUPFAM" id="SSF47616">
    <property type="entry name" value="GST C-terminal domain-like"/>
    <property type="match status" value="1"/>
</dbReference>
<dbReference type="PANTHER" id="PTHR12289">
    <property type="entry name" value="METAXIN RELATED"/>
    <property type="match status" value="1"/>
</dbReference>
<dbReference type="AlphaFoldDB" id="A0AA88XV66"/>
<sequence>MFTRIQGLREKMTVLSRLLEFWDAVPSYIKFATGATVLASTITIVVLRAKAKSSHQRPKVQYPRDTVILHNPGRGPFAPSLVPFSVKVETYLRILKIPHQTVTDYQKGPKDKWPWIEYNDEVVADSAFIIKFINKTFNVDLDKGFNEEELATAHALRKMMEENTYWTFVMNRWYFDKNNTIHKILHVPSKSIAAMKKRIKENTYQFGIGRHTEEEVNQIMAEDLEALSKFLGNKKFLLGDAVCQADCAIFGQLSQFYWQCLNTPAETTVKSFPNLCKYCERMKDLYWPDWEECNTNGGTKESTA</sequence>
<dbReference type="SFLD" id="SFLDG01200">
    <property type="entry name" value="SUF1.1"/>
    <property type="match status" value="1"/>
</dbReference>
<protein>
    <submittedName>
        <fullName evidence="4">Uncharacterized protein</fullName>
    </submittedName>
</protein>
<feature type="domain" description="Metaxin glutathione S-transferase" evidence="2">
    <location>
        <begin position="221"/>
        <end position="282"/>
    </location>
</feature>
<accession>A0AA88XV66</accession>
<dbReference type="InterPro" id="IPR026928">
    <property type="entry name" value="FAX/IsoI-like"/>
</dbReference>
<dbReference type="Proteomes" id="UP001186944">
    <property type="component" value="Unassembled WGS sequence"/>
</dbReference>
<keyword evidence="5" id="KW-1185">Reference proteome</keyword>
<dbReference type="CDD" id="cd03193">
    <property type="entry name" value="GST_C_Metaxin"/>
    <property type="match status" value="1"/>
</dbReference>
<dbReference type="InterPro" id="IPR033468">
    <property type="entry name" value="Metaxin_GST"/>
</dbReference>
<dbReference type="Gene3D" id="1.20.1050.10">
    <property type="match status" value="1"/>
</dbReference>
<organism evidence="4 5">
    <name type="scientific">Pinctada imbricata</name>
    <name type="common">Atlantic pearl-oyster</name>
    <name type="synonym">Pinctada martensii</name>
    <dbReference type="NCBI Taxonomy" id="66713"/>
    <lineage>
        <taxon>Eukaryota</taxon>
        <taxon>Metazoa</taxon>
        <taxon>Spiralia</taxon>
        <taxon>Lophotrochozoa</taxon>
        <taxon>Mollusca</taxon>
        <taxon>Bivalvia</taxon>
        <taxon>Autobranchia</taxon>
        <taxon>Pteriomorphia</taxon>
        <taxon>Pterioida</taxon>
        <taxon>Pterioidea</taxon>
        <taxon>Pteriidae</taxon>
        <taxon>Pinctada</taxon>
    </lineage>
</organism>
<dbReference type="InterPro" id="IPR012336">
    <property type="entry name" value="Thioredoxin-like_fold"/>
</dbReference>
<dbReference type="SFLD" id="SFLDG01180">
    <property type="entry name" value="SUF1"/>
    <property type="match status" value="1"/>
</dbReference>
<dbReference type="InterPro" id="IPR036282">
    <property type="entry name" value="Glutathione-S-Trfase_C_sf"/>
</dbReference>
<dbReference type="PANTHER" id="PTHR12289:SF41">
    <property type="entry name" value="FAILED AXON CONNECTIONS-RELATED"/>
    <property type="match status" value="1"/>
</dbReference>
<feature type="domain" description="Thioredoxin-like fold" evidence="3">
    <location>
        <begin position="83"/>
        <end position="178"/>
    </location>
</feature>
<dbReference type="InterPro" id="IPR050931">
    <property type="entry name" value="Mito_Protein_Transport_Metaxin"/>
</dbReference>
<evidence type="ECO:0000259" key="3">
    <source>
        <dbReference type="Pfam" id="PF17172"/>
    </source>
</evidence>
<comment type="similarity">
    <text evidence="1">Belongs to the FAX family.</text>
</comment>
<name>A0AA88XV66_PINIB</name>
<gene>
    <name evidence="4" type="ORF">FSP39_012144</name>
</gene>
<evidence type="ECO:0000256" key="1">
    <source>
        <dbReference type="ARBA" id="ARBA00006475"/>
    </source>
</evidence>
<dbReference type="Pfam" id="PF17172">
    <property type="entry name" value="GST_N_4"/>
    <property type="match status" value="1"/>
</dbReference>